<dbReference type="Pfam" id="PF14200">
    <property type="entry name" value="RicinB_lectin_2"/>
    <property type="match status" value="2"/>
</dbReference>
<keyword evidence="1" id="KW-0732">Signal</keyword>
<dbReference type="PROSITE" id="PS50231">
    <property type="entry name" value="RICIN_B_LECTIN"/>
    <property type="match status" value="1"/>
</dbReference>
<reference evidence="4 5" key="1">
    <citation type="journal article" date="2021" name="ISME Commun">
        <title>Automated analysis of genomic sequences facilitates high-throughput and comprehensive description of bacteria.</title>
        <authorList>
            <person name="Hitch T.C.A."/>
        </authorList>
    </citation>
    <scope>NUCLEOTIDE SEQUENCE [LARGE SCALE GENOMIC DNA]</scope>
    <source>
        <strain evidence="4 5">Sanger_03</strain>
    </source>
</reference>
<proteinExistence type="predicted"/>
<feature type="chain" id="PRO_5045916801" evidence="1">
    <location>
        <begin position="24"/>
        <end position="694"/>
    </location>
</feature>
<dbReference type="SMART" id="SM00458">
    <property type="entry name" value="RICIN"/>
    <property type="match status" value="2"/>
</dbReference>
<evidence type="ECO:0000256" key="1">
    <source>
        <dbReference type="SAM" id="SignalP"/>
    </source>
</evidence>
<feature type="domain" description="BIG2" evidence="3">
    <location>
        <begin position="418"/>
        <end position="494"/>
    </location>
</feature>
<feature type="domain" description="Ricin B lectin" evidence="2">
    <location>
        <begin position="87"/>
        <end position="224"/>
    </location>
</feature>
<dbReference type="EMBL" id="JAOQJU010000013">
    <property type="protein sequence ID" value="MCU6687077.1"/>
    <property type="molecule type" value="Genomic_DNA"/>
</dbReference>
<dbReference type="InterPro" id="IPR035992">
    <property type="entry name" value="Ricin_B-like_lectins"/>
</dbReference>
<feature type="signal peptide" evidence="1">
    <location>
        <begin position="1"/>
        <end position="23"/>
    </location>
</feature>
<dbReference type="SMART" id="SM00635">
    <property type="entry name" value="BID_2"/>
    <property type="match status" value="2"/>
</dbReference>
<comment type="caution">
    <text evidence="4">The sequence shown here is derived from an EMBL/GenBank/DDBJ whole genome shotgun (WGS) entry which is preliminary data.</text>
</comment>
<gene>
    <name evidence="4" type="ORF">OCV99_11050</name>
</gene>
<dbReference type="Gene3D" id="2.80.10.50">
    <property type="match status" value="2"/>
</dbReference>
<evidence type="ECO:0000313" key="4">
    <source>
        <dbReference type="EMBL" id="MCU6687077.1"/>
    </source>
</evidence>
<dbReference type="SUPFAM" id="SSF49373">
    <property type="entry name" value="Invasin/intimin cell-adhesion fragments"/>
    <property type="match status" value="2"/>
</dbReference>
<dbReference type="Proteomes" id="UP001652431">
    <property type="component" value="Unassembled WGS sequence"/>
</dbReference>
<dbReference type="RefSeq" id="WP_227193159.1">
    <property type="nucleotide sequence ID" value="NZ_JAOQJU010000013.1"/>
</dbReference>
<dbReference type="SUPFAM" id="SSF50370">
    <property type="entry name" value="Ricin B-like lectins"/>
    <property type="match status" value="2"/>
</dbReference>
<accession>A0ABT2RNT0</accession>
<dbReference type="InterPro" id="IPR003343">
    <property type="entry name" value="Big_2"/>
</dbReference>
<evidence type="ECO:0000259" key="3">
    <source>
        <dbReference type="SMART" id="SM00635"/>
    </source>
</evidence>
<protein>
    <submittedName>
        <fullName evidence="4">RICIN domain-containing protein</fullName>
    </submittedName>
</protein>
<keyword evidence="5" id="KW-1185">Reference proteome</keyword>
<dbReference type="InterPro" id="IPR008964">
    <property type="entry name" value="Invasin/intimin_cell_adhesion"/>
</dbReference>
<evidence type="ECO:0000313" key="5">
    <source>
        <dbReference type="Proteomes" id="UP001652431"/>
    </source>
</evidence>
<feature type="domain" description="Ricin B lectin" evidence="2">
    <location>
        <begin position="231"/>
        <end position="373"/>
    </location>
</feature>
<organism evidence="4 5">
    <name type="scientific">Dorea acetigenes</name>
    <dbReference type="NCBI Taxonomy" id="2981787"/>
    <lineage>
        <taxon>Bacteria</taxon>
        <taxon>Bacillati</taxon>
        <taxon>Bacillota</taxon>
        <taxon>Clostridia</taxon>
        <taxon>Lachnospirales</taxon>
        <taxon>Lachnospiraceae</taxon>
        <taxon>Dorea</taxon>
    </lineage>
</organism>
<dbReference type="Pfam" id="PF02368">
    <property type="entry name" value="Big_2"/>
    <property type="match status" value="2"/>
</dbReference>
<sequence length="694" mass="75534">MRKWKRVLSILLMGAMLAGNVFVAAPETVRAEETAANRKGFIECKLADSDGRATYLGSWGGNVGDVCNITWTGPEANQEWEFREINTGVYTLVKVDSQKVLTALEDFTVGQRDLIENAASQQWIFVEDGEGYYRIKNVGTGLYLTTKRMAPQNDGMGQEKEIILTESAESDAQLWKPVSSGYIVSGIAWNNEKLYAAVDGGNITAGTRIITWTGPEGNQKMVFRKIDETEYYQILNFDSNGKLALQAKDDGEIVLENSDETNQYQQWDFEEVDNTGTYRIKNAGNEQYFTTPRKETSADRYSVVRTEELEMGSASQLWTLEGAVLGEMVHPEVKVTGITITSATEVTVGQILDLTATVEPTDATNPEVAWSIQEGTDVLTLEGSTLTAVKPGTATVVATAADGSGVTAFAEITVNPVMATGIEISGAPATMTIGTSEKLTAVVTPESTTNKAVTWQSSDEDVVVVENGLVTAKSVGDATITATTADGSDKSAQVTITVKEQEYTVSVTNGQLISDKTSFKAGEQAAVKADDPADGKKFAYWKDTNNNQILCYRPDYSFYVMYDMALEACYVDDDAEVEKGPTITCTSLYDAGTGKMKFTVNRSLPGGYTIIRHGVLITQDESVAYSDNFVHGTAEVKRATAKDNTLLGTYVVNFKCNLGDVWYSRGYVEYSYTDADGNEQTDIMYSNTAVCVAK</sequence>
<name>A0ABT2RNT0_9FIRM</name>
<dbReference type="CDD" id="cd00161">
    <property type="entry name" value="beta-trefoil_Ricin-like"/>
    <property type="match status" value="1"/>
</dbReference>
<evidence type="ECO:0000259" key="2">
    <source>
        <dbReference type="SMART" id="SM00458"/>
    </source>
</evidence>
<dbReference type="InterPro" id="IPR000772">
    <property type="entry name" value="Ricin_B_lectin"/>
</dbReference>
<dbReference type="Gene3D" id="2.60.40.1080">
    <property type="match status" value="2"/>
</dbReference>
<feature type="domain" description="BIG2" evidence="3">
    <location>
        <begin position="334"/>
        <end position="410"/>
    </location>
</feature>